<dbReference type="Pfam" id="PF16363">
    <property type="entry name" value="GDP_Man_Dehyd"/>
    <property type="match status" value="1"/>
</dbReference>
<protein>
    <recommendedName>
        <fullName evidence="6 9">UDP-glucose 4-epimerase</fullName>
        <ecNumber evidence="5 9">5.1.3.2</ecNumber>
    </recommendedName>
</protein>
<dbReference type="EC" id="5.1.3.2" evidence="5 9"/>
<keyword evidence="8 9" id="KW-0413">Isomerase</keyword>
<evidence type="ECO:0000256" key="7">
    <source>
        <dbReference type="ARBA" id="ARBA00023027"/>
    </source>
</evidence>
<dbReference type="InterPro" id="IPR005886">
    <property type="entry name" value="UDP_G4E"/>
</dbReference>
<feature type="domain" description="NAD(P)-binding" evidence="10">
    <location>
        <begin position="5"/>
        <end position="328"/>
    </location>
</feature>
<keyword evidence="7 9" id="KW-0520">NAD</keyword>
<dbReference type="CDD" id="cd05247">
    <property type="entry name" value="UDP_G4E_1_SDR_e"/>
    <property type="match status" value="1"/>
</dbReference>
<keyword evidence="12" id="KW-1185">Reference proteome</keyword>
<dbReference type="GO" id="GO:0005829">
    <property type="term" value="C:cytosol"/>
    <property type="evidence" value="ECO:0007669"/>
    <property type="project" value="TreeGrafter"/>
</dbReference>
<evidence type="ECO:0000256" key="2">
    <source>
        <dbReference type="ARBA" id="ARBA00001911"/>
    </source>
</evidence>
<evidence type="ECO:0000256" key="4">
    <source>
        <dbReference type="ARBA" id="ARBA00007637"/>
    </source>
</evidence>
<gene>
    <name evidence="11" type="primary">galE</name>
    <name evidence="11" type="ORF">DQQ10_08895</name>
</gene>
<dbReference type="SUPFAM" id="SSF51735">
    <property type="entry name" value="NAD(P)-binding Rossmann-fold domains"/>
    <property type="match status" value="1"/>
</dbReference>
<organism evidence="11 12">
    <name type="scientific">Pseudochryseolinea flava</name>
    <dbReference type="NCBI Taxonomy" id="2059302"/>
    <lineage>
        <taxon>Bacteria</taxon>
        <taxon>Pseudomonadati</taxon>
        <taxon>Bacteroidota</taxon>
        <taxon>Cytophagia</taxon>
        <taxon>Cytophagales</taxon>
        <taxon>Fulvivirgaceae</taxon>
        <taxon>Pseudochryseolinea</taxon>
    </lineage>
</organism>
<dbReference type="AlphaFoldDB" id="A0A364Y4K9"/>
<keyword evidence="9" id="KW-0119">Carbohydrate metabolism</keyword>
<dbReference type="PRINTS" id="PR01713">
    <property type="entry name" value="NUCEPIMERASE"/>
</dbReference>
<evidence type="ECO:0000313" key="12">
    <source>
        <dbReference type="Proteomes" id="UP000251889"/>
    </source>
</evidence>
<dbReference type="Gene3D" id="3.40.50.720">
    <property type="entry name" value="NAD(P)-binding Rossmann-like Domain"/>
    <property type="match status" value="1"/>
</dbReference>
<evidence type="ECO:0000313" key="11">
    <source>
        <dbReference type="EMBL" id="RAW01753.1"/>
    </source>
</evidence>
<comment type="pathway">
    <text evidence="3 9">Carbohydrate metabolism; galactose metabolism.</text>
</comment>
<evidence type="ECO:0000259" key="10">
    <source>
        <dbReference type="Pfam" id="PF16363"/>
    </source>
</evidence>
<dbReference type="Gene3D" id="3.90.25.10">
    <property type="entry name" value="UDP-galactose 4-epimerase, domain 1"/>
    <property type="match status" value="1"/>
</dbReference>
<evidence type="ECO:0000256" key="6">
    <source>
        <dbReference type="ARBA" id="ARBA00018569"/>
    </source>
</evidence>
<comment type="catalytic activity">
    <reaction evidence="1 9">
        <text>UDP-alpha-D-glucose = UDP-alpha-D-galactose</text>
        <dbReference type="Rhea" id="RHEA:22168"/>
        <dbReference type="ChEBI" id="CHEBI:58885"/>
        <dbReference type="ChEBI" id="CHEBI:66914"/>
        <dbReference type="EC" id="5.1.3.2"/>
    </reaction>
</comment>
<proteinExistence type="inferred from homology"/>
<evidence type="ECO:0000256" key="8">
    <source>
        <dbReference type="ARBA" id="ARBA00023235"/>
    </source>
</evidence>
<comment type="cofactor">
    <cofactor evidence="2 9">
        <name>NAD(+)</name>
        <dbReference type="ChEBI" id="CHEBI:57540"/>
    </cofactor>
</comment>
<evidence type="ECO:0000256" key="5">
    <source>
        <dbReference type="ARBA" id="ARBA00013189"/>
    </source>
</evidence>
<name>A0A364Y4K9_9BACT</name>
<evidence type="ECO:0000256" key="3">
    <source>
        <dbReference type="ARBA" id="ARBA00004947"/>
    </source>
</evidence>
<evidence type="ECO:0000256" key="1">
    <source>
        <dbReference type="ARBA" id="ARBA00000083"/>
    </source>
</evidence>
<comment type="subunit">
    <text evidence="9">Homodimer.</text>
</comment>
<dbReference type="GO" id="GO:0006012">
    <property type="term" value="P:galactose metabolic process"/>
    <property type="evidence" value="ECO:0007669"/>
    <property type="project" value="UniProtKB-UniPathway"/>
</dbReference>
<dbReference type="InterPro" id="IPR036291">
    <property type="entry name" value="NAD(P)-bd_dom_sf"/>
</dbReference>
<reference evidence="11 12" key="1">
    <citation type="submission" date="2018-06" db="EMBL/GenBank/DDBJ databases">
        <title>Chryseolinea flavus sp. nov., a member of the phylum Bacteroidetes isolated from soil.</title>
        <authorList>
            <person name="Li Y."/>
            <person name="Wang J."/>
        </authorList>
    </citation>
    <scope>NUCLEOTIDE SEQUENCE [LARGE SCALE GENOMIC DNA]</scope>
    <source>
        <strain evidence="11 12">SDU1-6</strain>
    </source>
</reference>
<dbReference type="OrthoDB" id="9811743at2"/>
<dbReference type="GO" id="GO:0003978">
    <property type="term" value="F:UDP-glucose 4-epimerase activity"/>
    <property type="evidence" value="ECO:0007669"/>
    <property type="project" value="UniProtKB-UniRule"/>
</dbReference>
<sequence>MKKILVTGGTGYIGSHTVVELINEGFEVLIIDDLSNSQRDVLDGIEKITGVRPAFFDFDLCDQQKLDQFFQTNPGINGIIHFAASKAVGESVLKPLLYYRNNVSALVLLLEKMKQYSVAEIVFSSSCTVYGQPDKLPVTEQSPFKPAESPYGNTKQIGEEILRDTCKAEKDIHAIALRYFNPVGAHPSALIGELPLGVPANLIPFITQTAAGIRSELKVFGNDYNTVDGSAVRDYIHINDLARAHVVAVKRMLNKQQKGNYEYFNIGTGKGLSVLEIIKAFERVNNLKLNYKIVERRAGDVEQVYADTTFANQELGWKATETIDEMMRSAWTWQQYLMSRESKK</sequence>
<comment type="caution">
    <text evidence="11">The sequence shown here is derived from an EMBL/GenBank/DDBJ whole genome shotgun (WGS) entry which is preliminary data.</text>
</comment>
<dbReference type="PANTHER" id="PTHR43725:SF47">
    <property type="entry name" value="UDP-GLUCOSE 4-EPIMERASE"/>
    <property type="match status" value="1"/>
</dbReference>
<comment type="similarity">
    <text evidence="4 9">Belongs to the NAD(P)-dependent epimerase/dehydratase family.</text>
</comment>
<dbReference type="Proteomes" id="UP000251889">
    <property type="component" value="Unassembled WGS sequence"/>
</dbReference>
<accession>A0A364Y4K9</accession>
<dbReference type="InterPro" id="IPR016040">
    <property type="entry name" value="NAD(P)-bd_dom"/>
</dbReference>
<dbReference type="NCBIfam" id="TIGR01179">
    <property type="entry name" value="galE"/>
    <property type="match status" value="1"/>
</dbReference>
<dbReference type="PANTHER" id="PTHR43725">
    <property type="entry name" value="UDP-GLUCOSE 4-EPIMERASE"/>
    <property type="match status" value="1"/>
</dbReference>
<dbReference type="RefSeq" id="WP_112746493.1">
    <property type="nucleotide sequence ID" value="NZ_QMFY01000003.1"/>
</dbReference>
<dbReference type="UniPathway" id="UPA00214"/>
<evidence type="ECO:0000256" key="9">
    <source>
        <dbReference type="RuleBase" id="RU366046"/>
    </source>
</evidence>
<dbReference type="EMBL" id="QMFY01000003">
    <property type="protein sequence ID" value="RAW01753.1"/>
    <property type="molecule type" value="Genomic_DNA"/>
</dbReference>